<evidence type="ECO:0000313" key="2">
    <source>
        <dbReference type="EMBL" id="CAJ0779001.1"/>
    </source>
</evidence>
<protein>
    <submittedName>
        <fullName evidence="2">Uncharacterized protein</fullName>
    </submittedName>
</protein>
<evidence type="ECO:0000313" key="3">
    <source>
        <dbReference type="Proteomes" id="UP001189616"/>
    </source>
</evidence>
<gene>
    <name evidence="2" type="ORF">LMG7141_00827</name>
</gene>
<comment type="caution">
    <text evidence="2">The sequence shown here is derived from an EMBL/GenBank/DDBJ whole genome shotgun (WGS) entry which is preliminary data.</text>
</comment>
<feature type="region of interest" description="Disordered" evidence="1">
    <location>
        <begin position="82"/>
        <end position="103"/>
    </location>
</feature>
<dbReference type="RefSeq" id="WP_316655474.1">
    <property type="nucleotide sequence ID" value="NZ_CATYWO010000001.1"/>
</dbReference>
<dbReference type="EMBL" id="CATYWO010000001">
    <property type="protein sequence ID" value="CAJ0779001.1"/>
    <property type="molecule type" value="Genomic_DNA"/>
</dbReference>
<reference evidence="2 3" key="1">
    <citation type="submission" date="2023-07" db="EMBL/GenBank/DDBJ databases">
        <authorList>
            <person name="Peeters C."/>
        </authorList>
    </citation>
    <scope>NUCLEOTIDE SEQUENCE [LARGE SCALE GENOMIC DNA]</scope>
    <source>
        <strain evidence="2 3">LMG 7141</strain>
    </source>
</reference>
<keyword evidence="3" id="KW-1185">Reference proteome</keyword>
<organism evidence="2 3">
    <name type="scientific">Ralstonia condita</name>
    <dbReference type="NCBI Taxonomy" id="3058600"/>
    <lineage>
        <taxon>Bacteria</taxon>
        <taxon>Pseudomonadati</taxon>
        <taxon>Pseudomonadota</taxon>
        <taxon>Betaproteobacteria</taxon>
        <taxon>Burkholderiales</taxon>
        <taxon>Burkholderiaceae</taxon>
        <taxon>Ralstonia</taxon>
    </lineage>
</organism>
<sequence length="103" mass="11177">MINAVTPTERLVCEALVADGMYCADQGIDDTHGYMAPIANALLRGDLDDKAMASLGRELVQQFLRDIRNAVAEEEKAADALIAEEESRGRLERSLGMSLPRAA</sequence>
<proteinExistence type="predicted"/>
<dbReference type="Proteomes" id="UP001189616">
    <property type="component" value="Unassembled WGS sequence"/>
</dbReference>
<accession>A0ABM9J1B0</accession>
<evidence type="ECO:0000256" key="1">
    <source>
        <dbReference type="SAM" id="MobiDB-lite"/>
    </source>
</evidence>
<name>A0ABM9J1B0_9RALS</name>